<accession>A0AB34J8X6</accession>
<proteinExistence type="predicted"/>
<dbReference type="InterPro" id="IPR011643">
    <property type="entry name" value="HCR1"/>
</dbReference>
<gene>
    <name evidence="3" type="ORF">AB1Y20_002388</name>
</gene>
<keyword evidence="1" id="KW-1133">Transmembrane helix</keyword>
<evidence type="ECO:0000256" key="1">
    <source>
        <dbReference type="SAM" id="Phobius"/>
    </source>
</evidence>
<keyword evidence="1" id="KW-0812">Transmembrane</keyword>
<organism evidence="3 4">
    <name type="scientific">Prymnesium parvum</name>
    <name type="common">Toxic golden alga</name>
    <dbReference type="NCBI Taxonomy" id="97485"/>
    <lineage>
        <taxon>Eukaryota</taxon>
        <taxon>Haptista</taxon>
        <taxon>Haptophyta</taxon>
        <taxon>Prymnesiophyceae</taxon>
        <taxon>Prymnesiales</taxon>
        <taxon>Prymnesiaceae</taxon>
        <taxon>Prymnesium</taxon>
    </lineage>
</organism>
<evidence type="ECO:0000256" key="2">
    <source>
        <dbReference type="SAM" id="SignalP"/>
    </source>
</evidence>
<evidence type="ECO:0000313" key="3">
    <source>
        <dbReference type="EMBL" id="KAL1515772.1"/>
    </source>
</evidence>
<dbReference type="Pfam" id="PF07692">
    <property type="entry name" value="Fea1"/>
    <property type="match status" value="4"/>
</dbReference>
<feature type="transmembrane region" description="Helical" evidence="1">
    <location>
        <begin position="2329"/>
        <end position="2351"/>
    </location>
</feature>
<dbReference type="Proteomes" id="UP001515480">
    <property type="component" value="Unassembled WGS sequence"/>
</dbReference>
<keyword evidence="2" id="KW-0732">Signal</keyword>
<keyword evidence="1" id="KW-0472">Membrane</keyword>
<sequence>MCQRRGAAMLLGQIAVAAAFILDYRPLTDVTDHARIDLDQAAIVSQLFANTVPDYFVATAIYNDGVYSKPSAVCTFDAASLSVLPDQINKSASVYFQTVGGRWVEGKAYTTYSKSTDLNTTSREFVFTYLVENEPIQYEYGSGPVDPGDVCWVGILPLWARKTAGCVYGSTTGETSTIAIGTGASGASGCTLGSSGNFSTCASISAPLTATCTNRGKRSLRSFSTDAKMKMYDPALSSSDCPAPDRSKGYVNGCPYTSYSPYWKYYCASESSPCHDDGGYANVLVQAALAGDSSATGLTNGGMDFTGMGDSARVEVIQKGTAYLSAWMYAIREFEDAIDDCTVGSLTENAGSSGPVHAWDEGVAFYVGSAMHADDLVGSAVSTLDEKGFMAYSLANKRCRNFRTCGYTGDQTVGEAKVNLDLWNLFKEGKNQIGLGKCGAAVPVKNAIVRKMTVPLIQGTLRYAWKLSNTSASPDLAKEKAEGAIFAAGVLPQVHACSASAALTIYTNMNLNREGNVDFTAVKEALEGCYPAMGITCAEVGGLWEGSAYARSGSYDASPCVDPPTAPSPPTALLSYSPGTVVTDHARIDLDQAAIVSQLFANTVPDYLVATAIYNDGVYSKPSAVCTFDAASLSVLPDQIDKSASVYFQTVGGRWVEGKAYTTYSKSTDLNTTSREFVFTYLVENEPIQYEYGSGPVDPGDVCWVGSLPSWARKTAGCVYGSTTGETSTIAIGTGASGASGCTLGSSGGFWSCESISAPLTATCTNRGQRSLRSFSTDAKMKMYDPALSSSDCPAPDRSKGYVNGCPYTSYSPYWKYYCASESSPCHDDGGYANVLVQAALAGDSSATGLTNGGMDFTGMGDSARVEVVQKGTAYLSAWMYAIREFEDAIDDCTVGSLTENAGSSGPVHAWDEGVAFYVGSAMHANDLVGSAVSTLDEKGFMAYSLANKRCRNFRTCGYTGDQTVGEAKVNLDLWNLFKEGKEQIGLGKCGAAVPVKNAIVRKMTVPLIQGTLRYAWKLSGSTVSPDLAKEKAEGAIFAAGVLPQVHACSASAAQTIYTNMNLNREGNVDFTAVKEALEGCYPAMGITCAEVGGLWEGSAYARSGSYDASPCVDPSTAPSPPTALLSYSPGTVVTDHARIDLDQAAIITQLVAYTVPDYFVATAIYNDGVYSKPSAVCTFDAASLSVLPDQINKSASVYFQTVGGRWVEGKAYTTYSKSTDLNTTSREFVFTYLVENEPIQYEYGSGPVDPGDVCWVGNLPSWARKTAGCVYGSTTGETSTIAIGTGASGASGCTLGSSGGFLSCESISAPLTATCTNRGKRSLRSFSTDAKMKMYDPALSSSDCPAPDRSKGYVNGCPYTSYSPYWKYYCASESSPCHDDGGYANVLVQAALAGDSSATGLTNGGMDFTGMGDSARVEVIQKGTAYLSAWMYAIREFEDAIDDCTVGSLTENAGSSGPVHAWDEGVAFYVGSAMHANDLVGSAVSTLDEKGFMAYSLANKRCRNFRTCGYTGDQTVGEAKVNLDLWNLFKEGKEQIGLGKCGAAVPVKNAIVRKMTVPLIQGTLRYAWKLSDTSASPDLAKEKAEGAIFAAGVLPQVHACSASAAQTIYTNMNLNREGNVDFTAVKEALEGCYPAMGITCAEVGGLWEGSAYARSGSYDASPCIDPSAAPSPPTALLSYSPGTVVTDHARIDLDQAAIVTQLANTVPDYLVATAIYNDGVYSKPSAVCTFDAASLSVLPDQINKSASVYFQTVGGRWVEGKAYTTYSKSTDLSTTSREFVFTYLVENEPIQYEYGSGPVDPGDVCWVGNLPSWARKTAGCVYGSTTGETSTIAIGTGASGASGCTLGSSGGFSTCASISAPLTATCTNRGKRSLRSFSTDAKMKMYDPALSSSDCPAPDRSKGYANGCPYTSYSPYWKYYCASESSPCHDDGGYANVLVQAALAGDSSATGLTNGGMDFTGMGDSARVEVIQKGTVYLSAWMYAIREFEDAIDDCTVGSLTENAGSSGPVHAWDEGVAFYVGSAMHADDLVGSAVSTLDEKGFMAYSLANKRCRNFRTCGYTGDQTVGEAKVNLDLWNLFKEGKDQIGLGKCGAAVPVKNAIVRKMTVPLIQGTLRYAWKLSDTSASPDLAKEKAEGAIFAAGVLPQVHACSASAAQTIYTNMNLNREGNVDFTAVKEALEGCYPAMGITCAEVGGLWGGSAYARSGSYDASPCSDAGPGAVVFSLLIGSAASFDILAFKDRLALLLSVSTNAIIVSLSPAPDSSDAFVDVTIFTISAARADVAAALLVQTFSNLSTAGTELGVTVKQVNSAPAVSLPSSSSQLSDSAVAAIIVSVAMAVLLALSLAFVICKEKSGTPLFVGLDAPSNSGPSSSTTRANVNDLKV</sequence>
<name>A0AB34J8X6_PRYPA</name>
<evidence type="ECO:0000313" key="4">
    <source>
        <dbReference type="Proteomes" id="UP001515480"/>
    </source>
</evidence>
<protein>
    <submittedName>
        <fullName evidence="3">Uncharacterized protein</fullName>
    </submittedName>
</protein>
<feature type="chain" id="PRO_5044204563" evidence="2">
    <location>
        <begin position="20"/>
        <end position="2386"/>
    </location>
</feature>
<keyword evidence="4" id="KW-1185">Reference proteome</keyword>
<reference evidence="3 4" key="1">
    <citation type="journal article" date="2024" name="Science">
        <title>Giant polyketide synthase enzymes in the biosynthesis of giant marine polyether toxins.</title>
        <authorList>
            <person name="Fallon T.R."/>
            <person name="Shende V.V."/>
            <person name="Wierzbicki I.H."/>
            <person name="Pendleton A.L."/>
            <person name="Watervoot N.F."/>
            <person name="Auber R.P."/>
            <person name="Gonzalez D.J."/>
            <person name="Wisecaver J.H."/>
            <person name="Moore B.S."/>
        </authorList>
    </citation>
    <scope>NUCLEOTIDE SEQUENCE [LARGE SCALE GENOMIC DNA]</scope>
    <source>
        <strain evidence="3 4">12B1</strain>
    </source>
</reference>
<dbReference type="EMBL" id="JBGBPQ010000011">
    <property type="protein sequence ID" value="KAL1515772.1"/>
    <property type="molecule type" value="Genomic_DNA"/>
</dbReference>
<feature type="signal peptide" evidence="2">
    <location>
        <begin position="1"/>
        <end position="19"/>
    </location>
</feature>
<comment type="caution">
    <text evidence="3">The sequence shown here is derived from an EMBL/GenBank/DDBJ whole genome shotgun (WGS) entry which is preliminary data.</text>
</comment>